<evidence type="ECO:0000256" key="7">
    <source>
        <dbReference type="ARBA" id="ARBA00047928"/>
    </source>
</evidence>
<dbReference type="Gene3D" id="2.160.20.10">
    <property type="entry name" value="Single-stranded right-handed beta-helix, Pectin lyase-like"/>
    <property type="match status" value="1"/>
</dbReference>
<dbReference type="FunFam" id="2.160.20.10:FF:000013">
    <property type="entry name" value="Pectinesterase"/>
    <property type="match status" value="1"/>
</dbReference>
<dbReference type="Pfam" id="PF01095">
    <property type="entry name" value="Pectinesterase"/>
    <property type="match status" value="1"/>
</dbReference>
<evidence type="ECO:0000256" key="4">
    <source>
        <dbReference type="ARBA" id="ARBA00022801"/>
    </source>
</evidence>
<dbReference type="InterPro" id="IPR033131">
    <property type="entry name" value="Pectinesterase_Asp_AS"/>
</dbReference>
<protein>
    <recommendedName>
        <fullName evidence="3 10">Pectinesterase</fullName>
        <ecNumber evidence="3 10">3.1.1.11</ecNumber>
    </recommendedName>
</protein>
<comment type="pathway">
    <text evidence="1 10">Glycan metabolism; pectin degradation; 2-dehydro-3-deoxy-D-gluconate from pectin: step 1/5.</text>
</comment>
<dbReference type="EMBL" id="LR999454">
    <property type="protein sequence ID" value="CAE6033374.1"/>
    <property type="molecule type" value="Genomic_DNA"/>
</dbReference>
<proteinExistence type="inferred from homology"/>
<dbReference type="PROSITE" id="PS00503">
    <property type="entry name" value="PECTINESTERASE_2"/>
    <property type="match status" value="1"/>
</dbReference>
<evidence type="ECO:0000256" key="2">
    <source>
        <dbReference type="ARBA" id="ARBA00008891"/>
    </source>
</evidence>
<dbReference type="PANTHER" id="PTHR31321:SF73">
    <property type="entry name" value="PECTINESTERASE 14-RELATED"/>
    <property type="match status" value="1"/>
</dbReference>
<gene>
    <name evidence="12" type="ORF">AARE701A_LOCUS10684</name>
</gene>
<feature type="domain" description="Pectinesterase catalytic" evidence="11">
    <location>
        <begin position="5"/>
        <end position="291"/>
    </location>
</feature>
<evidence type="ECO:0000256" key="8">
    <source>
        <dbReference type="ARBA" id="ARBA00057335"/>
    </source>
</evidence>
<dbReference type="InterPro" id="IPR011050">
    <property type="entry name" value="Pectin_lyase_fold/virulence"/>
</dbReference>
<keyword evidence="13" id="KW-1185">Reference proteome</keyword>
<reference evidence="12" key="1">
    <citation type="submission" date="2021-01" db="EMBL/GenBank/DDBJ databases">
        <authorList>
            <person name="Bezrukov I."/>
        </authorList>
    </citation>
    <scope>NUCLEOTIDE SEQUENCE</scope>
</reference>
<organism evidence="12 13">
    <name type="scientific">Arabidopsis arenosa</name>
    <name type="common">Sand rock-cress</name>
    <name type="synonym">Cardaminopsis arenosa</name>
    <dbReference type="NCBI Taxonomy" id="38785"/>
    <lineage>
        <taxon>Eukaryota</taxon>
        <taxon>Viridiplantae</taxon>
        <taxon>Streptophyta</taxon>
        <taxon>Embryophyta</taxon>
        <taxon>Tracheophyta</taxon>
        <taxon>Spermatophyta</taxon>
        <taxon>Magnoliopsida</taxon>
        <taxon>eudicotyledons</taxon>
        <taxon>Gunneridae</taxon>
        <taxon>Pentapetalae</taxon>
        <taxon>rosids</taxon>
        <taxon>malvids</taxon>
        <taxon>Brassicales</taxon>
        <taxon>Brassicaceae</taxon>
        <taxon>Camelineae</taxon>
        <taxon>Arabidopsis</taxon>
    </lineage>
</organism>
<dbReference type="GO" id="GO:0030599">
    <property type="term" value="F:pectinesterase activity"/>
    <property type="evidence" value="ECO:0007669"/>
    <property type="project" value="UniProtKB-UniRule"/>
</dbReference>
<dbReference type="SUPFAM" id="SSF51126">
    <property type="entry name" value="Pectin lyase-like"/>
    <property type="match status" value="1"/>
</dbReference>
<dbReference type="AlphaFoldDB" id="A0A8S2A438"/>
<evidence type="ECO:0000256" key="9">
    <source>
        <dbReference type="PROSITE-ProRule" id="PRU10040"/>
    </source>
</evidence>
<dbReference type="EC" id="3.1.1.11" evidence="3 10"/>
<sequence>MVLKVSLSGCGRFKRVQDAIDASIGSSQTKTLILIDFGIYRERVIFPKNKINLVVQGMGYTKTSIEWDNTASSSNGTFYSFSVAVFGEKFTAYNISFKNTAPAPNPGAIDAQAVALRVYGDKAAFYGCGFYGNQDTLLDQEGRHFFKECFIEGSIDFIFGNGRSLYEDCTIHSVTKENTLGCITANGKGLPNERAGFVFVNCKITGSGKVWLGRAWRPYASVVFSKTYMSRVVSLDGWNDMGDHKTQRTVYYGEHRCYGPGANHIKRVPYAKQLTDVEAAPFTNISFIDGEQEFSGFDTAATTEATLYTTTLETATTFSHTELLKGNMTSSLDDGIDVYAGWWQQPRIWKYKSEVSNSTIYRSVVATGATSSIYSTFSETLDTFGHRDILKKPLKKIFLNKCNILRSENTH</sequence>
<evidence type="ECO:0000256" key="3">
    <source>
        <dbReference type="ARBA" id="ARBA00013229"/>
    </source>
</evidence>
<evidence type="ECO:0000256" key="5">
    <source>
        <dbReference type="ARBA" id="ARBA00023085"/>
    </source>
</evidence>
<dbReference type="GO" id="GO:0042545">
    <property type="term" value="P:cell wall modification"/>
    <property type="evidence" value="ECO:0007669"/>
    <property type="project" value="UniProtKB-UniRule"/>
</dbReference>
<accession>A0A8S2A438</accession>
<comment type="similarity">
    <text evidence="2">Belongs to the pectinesterase family.</text>
</comment>
<dbReference type="InterPro" id="IPR012334">
    <property type="entry name" value="Pectin_lyas_fold"/>
</dbReference>
<evidence type="ECO:0000259" key="11">
    <source>
        <dbReference type="Pfam" id="PF01095"/>
    </source>
</evidence>
<keyword evidence="5 10" id="KW-0063">Aspartyl esterase</keyword>
<name>A0A8S2A438_ARAAE</name>
<dbReference type="PANTHER" id="PTHR31321">
    <property type="entry name" value="ACYL-COA THIOESTER HYDROLASE YBHC-RELATED"/>
    <property type="match status" value="1"/>
</dbReference>
<evidence type="ECO:0000256" key="1">
    <source>
        <dbReference type="ARBA" id="ARBA00005184"/>
    </source>
</evidence>
<dbReference type="Proteomes" id="UP000682877">
    <property type="component" value="Chromosome 4"/>
</dbReference>
<feature type="active site" evidence="9">
    <location>
        <position position="156"/>
    </location>
</feature>
<evidence type="ECO:0000313" key="13">
    <source>
        <dbReference type="Proteomes" id="UP000682877"/>
    </source>
</evidence>
<keyword evidence="4 10" id="KW-0378">Hydrolase</keyword>
<evidence type="ECO:0000256" key="6">
    <source>
        <dbReference type="ARBA" id="ARBA00023180"/>
    </source>
</evidence>
<dbReference type="GO" id="GO:0045490">
    <property type="term" value="P:pectin catabolic process"/>
    <property type="evidence" value="ECO:0007669"/>
    <property type="project" value="UniProtKB-UniRule"/>
</dbReference>
<dbReference type="InterPro" id="IPR000070">
    <property type="entry name" value="Pectinesterase_cat"/>
</dbReference>
<keyword evidence="6" id="KW-0325">Glycoprotein</keyword>
<evidence type="ECO:0000256" key="10">
    <source>
        <dbReference type="RuleBase" id="RU000589"/>
    </source>
</evidence>
<comment type="catalytic activity">
    <reaction evidence="7 10">
        <text>[(1-&gt;4)-alpha-D-galacturonosyl methyl ester](n) + n H2O = [(1-&gt;4)-alpha-D-galacturonosyl](n) + n methanol + n H(+)</text>
        <dbReference type="Rhea" id="RHEA:22380"/>
        <dbReference type="Rhea" id="RHEA-COMP:14570"/>
        <dbReference type="Rhea" id="RHEA-COMP:14573"/>
        <dbReference type="ChEBI" id="CHEBI:15377"/>
        <dbReference type="ChEBI" id="CHEBI:15378"/>
        <dbReference type="ChEBI" id="CHEBI:17790"/>
        <dbReference type="ChEBI" id="CHEBI:140522"/>
        <dbReference type="ChEBI" id="CHEBI:140523"/>
        <dbReference type="EC" id="3.1.1.11"/>
    </reaction>
</comment>
<evidence type="ECO:0000313" key="12">
    <source>
        <dbReference type="EMBL" id="CAE6033374.1"/>
    </source>
</evidence>
<comment type="function">
    <text evidence="8">Acts in the modification of cell walls via demethylesterification of cell wall pectin.</text>
</comment>